<name>A0A015K882_RHIIW</name>
<evidence type="ECO:0000313" key="1">
    <source>
        <dbReference type="EMBL" id="EXX77952.1"/>
    </source>
</evidence>
<dbReference type="OrthoDB" id="2338724at2759"/>
<evidence type="ECO:0000313" key="2">
    <source>
        <dbReference type="Proteomes" id="UP000022910"/>
    </source>
</evidence>
<proteinExistence type="predicted"/>
<accession>A0A015K882</accession>
<dbReference type="EMBL" id="JEMT01009851">
    <property type="protein sequence ID" value="EXX77952.1"/>
    <property type="molecule type" value="Genomic_DNA"/>
</dbReference>
<dbReference type="AlphaFoldDB" id="A0A015K882"/>
<dbReference type="Gene3D" id="2.100.10.30">
    <property type="entry name" value="Jacalin-like lectin domain"/>
    <property type="match status" value="1"/>
</dbReference>
<dbReference type="HOGENOM" id="CLU_304855_0_0_1"/>
<protein>
    <recommendedName>
        <fullName evidence="3">Jacalin-type lectin domain-containing protein</fullName>
    </recommendedName>
</protein>
<reference evidence="1 2" key="1">
    <citation type="submission" date="2014-02" db="EMBL/GenBank/DDBJ databases">
        <title>Single nucleus genome sequencing reveals high similarity among nuclei of an endomycorrhizal fungus.</title>
        <authorList>
            <person name="Lin K."/>
            <person name="Geurts R."/>
            <person name="Zhang Z."/>
            <person name="Limpens E."/>
            <person name="Saunders D.G."/>
            <person name="Mu D."/>
            <person name="Pang E."/>
            <person name="Cao H."/>
            <person name="Cha H."/>
            <person name="Lin T."/>
            <person name="Zhou Q."/>
            <person name="Shang Y."/>
            <person name="Li Y."/>
            <person name="Ivanov S."/>
            <person name="Sharma T."/>
            <person name="Velzen R.V."/>
            <person name="Ruijter N.D."/>
            <person name="Aanen D.K."/>
            <person name="Win J."/>
            <person name="Kamoun S."/>
            <person name="Bisseling T."/>
            <person name="Huang S."/>
        </authorList>
    </citation>
    <scope>NUCLEOTIDE SEQUENCE [LARGE SCALE GENOMIC DNA]</scope>
    <source>
        <strain evidence="2">DAOM197198w</strain>
    </source>
</reference>
<dbReference type="SUPFAM" id="SSF51101">
    <property type="entry name" value="Mannose-binding lectins"/>
    <property type="match status" value="1"/>
</dbReference>
<evidence type="ECO:0008006" key="3">
    <source>
        <dbReference type="Google" id="ProtNLM"/>
    </source>
</evidence>
<organism evidence="1 2">
    <name type="scientific">Rhizophagus irregularis (strain DAOM 197198w)</name>
    <name type="common">Glomus intraradices</name>
    <dbReference type="NCBI Taxonomy" id="1432141"/>
    <lineage>
        <taxon>Eukaryota</taxon>
        <taxon>Fungi</taxon>
        <taxon>Fungi incertae sedis</taxon>
        <taxon>Mucoromycota</taxon>
        <taxon>Glomeromycotina</taxon>
        <taxon>Glomeromycetes</taxon>
        <taxon>Glomerales</taxon>
        <taxon>Glomeraceae</taxon>
        <taxon>Rhizophagus</taxon>
    </lineage>
</organism>
<sequence>MYLWDERMKDFISILQCKHAKEEIAGTQNNDGSFDILPGQIIDELAIVATENISSSIRITDDRVKKLNTKVWNTFITVAYCNIVLGKHKSKWKAQSEKACAWLHIQIGDEKLENKILESCEKAIIEKVINKNIKKESFWSSTLKGVLKYKSEDVSATLTILQSINTLETVKNIVDNQKADGSINLNKTISDQINISSDNIQSSIQIYGVSEKLKKISKDVWETALSLRYLAITSQSRDQHKLQSEKAKKYLIGDLKDIELVEELLTTSEKIIIEQRVKKENEDAMATVKTSTTTEKAKEIVSSQKEDGSLKLPDAVSKALDFESNESLVSSIKTYFINKGTKAPENKKLLDTAIILSFLRKTSSTDTSPELKEKVAKAEKYLKTELGSDEKIKELLKKTDTAVVDLATKKVKKVIKEKADQVIVEKIQGAVTEKDITEVIETQNNDGSYKKISDQITEKLGITIIENISSSIHIIDERVRKFDTKVWNTFITIAYCNKVLGKWIVQIEKARAWLHAQIENEKLENKILESCEKVIEEVYSKKKELSADKVNTNKAFLTIPLLSTLVILFFLEYEEYDKMIEENIFTQINGRVKVIISQKYINEIDNQIKNLQPIKKLLLEYLVIQKNKRANHITRLVESCNSFFQDLLKNESNTYLIPLAITFAIVHLTVLRESIKLKMPNFGTDELKKMISQYQSYFTDSFDQFFMWRMNQITTKTLISNDSNSKSLFSFRANGELKDNISNKTVNYIAKSSSEQIFTRVFDLIKLRMLNEAKAELMKMFLPIFSLDKFIPNNKSSCEPFNIRGFWIGPYGVDTFPDGQHNFDDNSKLLYNISEDDPGVITKIKLRNGSIIDSMQIFYEDGRIGRIGDGKGGRECAISDLDEFSKYIIAVNLKFGRGLLCGIEFIFSDGKTTGTLGDHPNACKIIEEIRIGPFGNHNEFRLSGIIGGGGKIIGNDHGENVAHIAFYFQYVQDI</sequence>
<dbReference type="SMR" id="A0A015K882"/>
<gene>
    <name evidence="1" type="ORF">RirG_019220</name>
</gene>
<comment type="caution">
    <text evidence="1">The sequence shown here is derived from an EMBL/GenBank/DDBJ whole genome shotgun (WGS) entry which is preliminary data.</text>
</comment>
<keyword evidence="2" id="KW-1185">Reference proteome</keyword>
<dbReference type="InterPro" id="IPR036404">
    <property type="entry name" value="Jacalin-like_lectin_dom_sf"/>
</dbReference>
<dbReference type="Proteomes" id="UP000022910">
    <property type="component" value="Unassembled WGS sequence"/>
</dbReference>